<reference evidence="2 3" key="1">
    <citation type="submission" date="2020-08" db="EMBL/GenBank/DDBJ databases">
        <title>A Genomic Blueprint of the Chicken Gut Microbiome.</title>
        <authorList>
            <person name="Gilroy R."/>
            <person name="Ravi A."/>
            <person name="Getino M."/>
            <person name="Pursley I."/>
            <person name="Horton D.L."/>
            <person name="Alikhan N.-F."/>
            <person name="Baker D."/>
            <person name="Gharbi K."/>
            <person name="Hall N."/>
            <person name="Watson M."/>
            <person name="Adriaenssens E.M."/>
            <person name="Foster-Nyarko E."/>
            <person name="Jarju S."/>
            <person name="Secka A."/>
            <person name="Antonio M."/>
            <person name="Oren A."/>
            <person name="Chaudhuri R."/>
            <person name="La Ragione R.M."/>
            <person name="Hildebrand F."/>
            <person name="Pallen M.J."/>
        </authorList>
    </citation>
    <scope>NUCLEOTIDE SEQUENCE [LARGE SCALE GENOMIC DNA]</scope>
    <source>
        <strain evidence="2 3">Sa1BUA8</strain>
    </source>
</reference>
<gene>
    <name evidence="2" type="ORF">H9623_13560</name>
</gene>
<comment type="caution">
    <text evidence="2">The sequence shown here is derived from an EMBL/GenBank/DDBJ whole genome shotgun (WGS) entry which is preliminary data.</text>
</comment>
<proteinExistence type="predicted"/>
<name>A0A9D5YZL2_9CELL</name>
<evidence type="ECO:0000313" key="2">
    <source>
        <dbReference type="EMBL" id="MBE7701320.1"/>
    </source>
</evidence>
<accession>A0A9D5YZL2</accession>
<keyword evidence="1" id="KW-0812">Transmembrane</keyword>
<keyword evidence="1" id="KW-1133">Transmembrane helix</keyword>
<feature type="transmembrane region" description="Helical" evidence="1">
    <location>
        <begin position="66"/>
        <end position="89"/>
    </location>
</feature>
<keyword evidence="1" id="KW-0472">Membrane</keyword>
<evidence type="ECO:0000256" key="1">
    <source>
        <dbReference type="SAM" id="Phobius"/>
    </source>
</evidence>
<keyword evidence="3" id="KW-1185">Reference proteome</keyword>
<organism evidence="2 3">
    <name type="scientific">Oerskovia douganii</name>
    <dbReference type="NCBI Taxonomy" id="2762210"/>
    <lineage>
        <taxon>Bacteria</taxon>
        <taxon>Bacillati</taxon>
        <taxon>Actinomycetota</taxon>
        <taxon>Actinomycetes</taxon>
        <taxon>Micrococcales</taxon>
        <taxon>Cellulomonadaceae</taxon>
        <taxon>Oerskovia</taxon>
    </lineage>
</organism>
<sequence length="139" mass="15593">MRPTPELYPPLDAEQATLVPCWHRRAGLHGPVTSGWPLVASVSQLATVIVILWCGLRAYPVMTTPVAVLLVGAALVTPWLTSVVVFAVGRARFRQLERRYVAWLDGLTPEQRAQHGRRAQARLHEHRSAPRHWVVPADW</sequence>
<feature type="transmembrane region" description="Helical" evidence="1">
    <location>
        <begin position="38"/>
        <end position="60"/>
    </location>
</feature>
<dbReference type="RefSeq" id="WP_193720577.1">
    <property type="nucleotide sequence ID" value="NZ_JACSPN010000018.1"/>
</dbReference>
<evidence type="ECO:0000313" key="3">
    <source>
        <dbReference type="Proteomes" id="UP000822993"/>
    </source>
</evidence>
<dbReference type="AlphaFoldDB" id="A0A9D5YZL2"/>
<dbReference type="EMBL" id="JACSPN010000018">
    <property type="protein sequence ID" value="MBE7701320.1"/>
    <property type="molecule type" value="Genomic_DNA"/>
</dbReference>
<protein>
    <submittedName>
        <fullName evidence="2">Uncharacterized protein</fullName>
    </submittedName>
</protein>
<dbReference type="Proteomes" id="UP000822993">
    <property type="component" value="Unassembled WGS sequence"/>
</dbReference>